<dbReference type="GeneID" id="37219725"/>
<proteinExistence type="predicted"/>
<gene>
    <name evidence="1" type="ORF">BO80DRAFT_274253</name>
</gene>
<accession>A0A395HAI1</accession>
<protein>
    <submittedName>
        <fullName evidence="1">Uncharacterized protein</fullName>
    </submittedName>
</protein>
<organism evidence="1 2">
    <name type="scientific">Aspergillus ibericus CBS 121593</name>
    <dbReference type="NCBI Taxonomy" id="1448316"/>
    <lineage>
        <taxon>Eukaryota</taxon>
        <taxon>Fungi</taxon>
        <taxon>Dikarya</taxon>
        <taxon>Ascomycota</taxon>
        <taxon>Pezizomycotina</taxon>
        <taxon>Eurotiomycetes</taxon>
        <taxon>Eurotiomycetidae</taxon>
        <taxon>Eurotiales</taxon>
        <taxon>Aspergillaceae</taxon>
        <taxon>Aspergillus</taxon>
        <taxon>Aspergillus subgen. Circumdati</taxon>
    </lineage>
</organism>
<keyword evidence="2" id="KW-1185">Reference proteome</keyword>
<dbReference type="AlphaFoldDB" id="A0A395HAI1"/>
<name>A0A395HAI1_9EURO</name>
<evidence type="ECO:0000313" key="2">
    <source>
        <dbReference type="Proteomes" id="UP000249402"/>
    </source>
</evidence>
<dbReference type="VEuPathDB" id="FungiDB:BO80DRAFT_274253"/>
<reference evidence="1 2" key="1">
    <citation type="submission" date="2018-02" db="EMBL/GenBank/DDBJ databases">
        <title>The genomes of Aspergillus section Nigri reveals drivers in fungal speciation.</title>
        <authorList>
            <consortium name="DOE Joint Genome Institute"/>
            <person name="Vesth T.C."/>
            <person name="Nybo J."/>
            <person name="Theobald S."/>
            <person name="Brandl J."/>
            <person name="Frisvad J.C."/>
            <person name="Nielsen K.F."/>
            <person name="Lyhne E.K."/>
            <person name="Kogle M.E."/>
            <person name="Kuo A."/>
            <person name="Riley R."/>
            <person name="Clum A."/>
            <person name="Nolan M."/>
            <person name="Lipzen A."/>
            <person name="Salamov A."/>
            <person name="Henrissat B."/>
            <person name="Wiebenga A."/>
            <person name="De vries R.P."/>
            <person name="Grigoriev I.V."/>
            <person name="Mortensen U.H."/>
            <person name="Andersen M.R."/>
            <person name="Baker S.E."/>
        </authorList>
    </citation>
    <scope>NUCLEOTIDE SEQUENCE [LARGE SCALE GENOMIC DNA]</scope>
    <source>
        <strain evidence="1 2">CBS 121593</strain>
    </source>
</reference>
<dbReference type="Proteomes" id="UP000249402">
    <property type="component" value="Unassembled WGS sequence"/>
</dbReference>
<sequence>MARTIVLDGDFAMRQPRRYLTKGITRHHQPLFASPDLLGRDPLPRYHRHSRCNRLIECCPGAISSPASTSVILARAEFMYLSSLSRLPSCHWPAAVTQCQVHDANPRGNRVERVLGTPAAMWTSVIDTTSIAY</sequence>
<dbReference type="RefSeq" id="XP_025578255.1">
    <property type="nucleotide sequence ID" value="XM_025714860.1"/>
</dbReference>
<dbReference type="EMBL" id="KZ824426">
    <property type="protein sequence ID" value="RAL03928.1"/>
    <property type="molecule type" value="Genomic_DNA"/>
</dbReference>
<evidence type="ECO:0000313" key="1">
    <source>
        <dbReference type="EMBL" id="RAL03928.1"/>
    </source>
</evidence>